<accession>A0A820P7C8</accession>
<protein>
    <submittedName>
        <fullName evidence="1">Uncharacterized protein</fullName>
    </submittedName>
</protein>
<dbReference type="AlphaFoldDB" id="A0A820P7C8"/>
<name>A0A820P7C8_9BILA</name>
<comment type="caution">
    <text evidence="1">The sequence shown here is derived from an EMBL/GenBank/DDBJ whole genome shotgun (WGS) entry which is preliminary data.</text>
</comment>
<sequence>YAARLDRLDRCSEFDRLSSDE</sequence>
<feature type="non-terminal residue" evidence="1">
    <location>
        <position position="1"/>
    </location>
</feature>
<reference evidence="1" key="1">
    <citation type="submission" date="2021-02" db="EMBL/GenBank/DDBJ databases">
        <authorList>
            <person name="Nowell W R."/>
        </authorList>
    </citation>
    <scope>NUCLEOTIDE SEQUENCE</scope>
</reference>
<proteinExistence type="predicted"/>
<evidence type="ECO:0000313" key="1">
    <source>
        <dbReference type="EMBL" id="CAF4400481.1"/>
    </source>
</evidence>
<dbReference type="Proteomes" id="UP000663874">
    <property type="component" value="Unassembled WGS sequence"/>
</dbReference>
<evidence type="ECO:0000313" key="2">
    <source>
        <dbReference type="Proteomes" id="UP000663874"/>
    </source>
</evidence>
<dbReference type="EMBL" id="CAJOBE010065747">
    <property type="protein sequence ID" value="CAF4400481.1"/>
    <property type="molecule type" value="Genomic_DNA"/>
</dbReference>
<gene>
    <name evidence="1" type="ORF">FNK824_LOCUS43931</name>
</gene>
<organism evidence="1 2">
    <name type="scientific">Rotaria sordida</name>
    <dbReference type="NCBI Taxonomy" id="392033"/>
    <lineage>
        <taxon>Eukaryota</taxon>
        <taxon>Metazoa</taxon>
        <taxon>Spiralia</taxon>
        <taxon>Gnathifera</taxon>
        <taxon>Rotifera</taxon>
        <taxon>Eurotatoria</taxon>
        <taxon>Bdelloidea</taxon>
        <taxon>Philodinida</taxon>
        <taxon>Philodinidae</taxon>
        <taxon>Rotaria</taxon>
    </lineage>
</organism>